<organism evidence="1 2">
    <name type="scientific">Virgibacillus alimentarius</name>
    <dbReference type="NCBI Taxonomy" id="698769"/>
    <lineage>
        <taxon>Bacteria</taxon>
        <taxon>Bacillati</taxon>
        <taxon>Bacillota</taxon>
        <taxon>Bacilli</taxon>
        <taxon>Bacillales</taxon>
        <taxon>Bacillaceae</taxon>
        <taxon>Virgibacillus</taxon>
    </lineage>
</organism>
<dbReference type="InterPro" id="IPR029045">
    <property type="entry name" value="ClpP/crotonase-like_dom_sf"/>
</dbReference>
<keyword evidence="2" id="KW-1185">Reference proteome</keyword>
<protein>
    <submittedName>
        <fullName evidence="1">Enoyl-CoA hydratase/carnithine racemase</fullName>
    </submittedName>
</protein>
<dbReference type="PANTHER" id="PTHR11941:SF54">
    <property type="entry name" value="ENOYL-COA HYDRATASE, MITOCHONDRIAL"/>
    <property type="match status" value="1"/>
</dbReference>
<accession>A0ABS4SAZ4</accession>
<evidence type="ECO:0000313" key="1">
    <source>
        <dbReference type="EMBL" id="MBP2258673.1"/>
    </source>
</evidence>
<evidence type="ECO:0000313" key="2">
    <source>
        <dbReference type="Proteomes" id="UP001519294"/>
    </source>
</evidence>
<dbReference type="Pfam" id="PF00378">
    <property type="entry name" value="ECH_1"/>
    <property type="match status" value="1"/>
</dbReference>
<dbReference type="Gene3D" id="3.90.226.10">
    <property type="entry name" value="2-enoyl-CoA Hydratase, Chain A, domain 1"/>
    <property type="match status" value="1"/>
</dbReference>
<dbReference type="SUPFAM" id="SSF52096">
    <property type="entry name" value="ClpP/crotonase"/>
    <property type="match status" value="1"/>
</dbReference>
<dbReference type="CDD" id="cd06558">
    <property type="entry name" value="crotonase-like"/>
    <property type="match status" value="1"/>
</dbReference>
<proteinExistence type="predicted"/>
<dbReference type="EMBL" id="JAGIKX010000032">
    <property type="protein sequence ID" value="MBP2258673.1"/>
    <property type="molecule type" value="Genomic_DNA"/>
</dbReference>
<reference evidence="1 2" key="1">
    <citation type="submission" date="2021-03" db="EMBL/GenBank/DDBJ databases">
        <title>Genomic Encyclopedia of Type Strains, Phase IV (KMG-IV): sequencing the most valuable type-strain genomes for metagenomic binning, comparative biology and taxonomic classification.</title>
        <authorList>
            <person name="Goeker M."/>
        </authorList>
    </citation>
    <scope>NUCLEOTIDE SEQUENCE [LARGE SCALE GENOMIC DNA]</scope>
    <source>
        <strain evidence="1 2">DSM 25790</strain>
    </source>
</reference>
<name>A0ABS4SAZ4_9BACI</name>
<gene>
    <name evidence="1" type="ORF">J2Z81_002657</name>
</gene>
<comment type="caution">
    <text evidence="1">The sequence shown here is derived from an EMBL/GenBank/DDBJ whole genome shotgun (WGS) entry which is preliminary data.</text>
</comment>
<dbReference type="Proteomes" id="UP001519294">
    <property type="component" value="Unassembled WGS sequence"/>
</dbReference>
<dbReference type="InterPro" id="IPR001753">
    <property type="entry name" value="Enoyl-CoA_hydra/iso"/>
</dbReference>
<sequence length="187" mass="19965">MTALVSYKSADGIAIVIIDNPPMNVLSQQVQKKLKETVTALEKDDDIVCVVLTTPGDKVFIAGADIKEFPNMIDNPNMREDVMAMHDVLGSLEDMTKPTIIVLDGLTLGGGCELALAFDIRIAEEHTQIGLPEVNLGIFPGGGGTQRLPRLVGSAKAKEMMFTGEPVSSSEAEKIGLVNKVVSTVKD</sequence>
<dbReference type="PANTHER" id="PTHR11941">
    <property type="entry name" value="ENOYL-COA HYDRATASE-RELATED"/>
    <property type="match status" value="1"/>
</dbReference>